<dbReference type="FunCoup" id="A0A6P8J4K8">
    <property type="interactions" value="566"/>
</dbReference>
<dbReference type="Pfam" id="PF07648">
    <property type="entry name" value="Kazal_2"/>
    <property type="match status" value="1"/>
</dbReference>
<feature type="transmembrane region" description="Helical" evidence="8">
    <location>
        <begin position="192"/>
        <end position="213"/>
    </location>
</feature>
<dbReference type="SUPFAM" id="SSF100895">
    <property type="entry name" value="Kazal-type serine protease inhibitors"/>
    <property type="match status" value="1"/>
</dbReference>
<dbReference type="GeneID" id="116306505"/>
<keyword evidence="8" id="KW-0813">Transport</keyword>
<dbReference type="PANTHER" id="PTHR11388:SF100">
    <property type="entry name" value="SOLUTE CARRIER ORGANIC ANION TRANSPORTER FAMILY MEMBER 4A1"/>
    <property type="match status" value="1"/>
</dbReference>
<keyword evidence="12" id="KW-1185">Reference proteome</keyword>
<feature type="region of interest" description="Disordered" evidence="9">
    <location>
        <begin position="1"/>
        <end position="27"/>
    </location>
</feature>
<comment type="caution">
    <text evidence="8">Lacks conserved residue(s) required for the propagation of feature annotation.</text>
</comment>
<organism evidence="12 13">
    <name type="scientific">Actinia tenebrosa</name>
    <name type="common">Australian red waratah sea anemone</name>
    <dbReference type="NCBI Taxonomy" id="6105"/>
    <lineage>
        <taxon>Eukaryota</taxon>
        <taxon>Metazoa</taxon>
        <taxon>Cnidaria</taxon>
        <taxon>Anthozoa</taxon>
        <taxon>Hexacorallia</taxon>
        <taxon>Actiniaria</taxon>
        <taxon>Actiniidae</taxon>
        <taxon>Actinia</taxon>
    </lineage>
</organism>
<feature type="transmembrane region" description="Helical" evidence="8">
    <location>
        <begin position="60"/>
        <end position="87"/>
    </location>
</feature>
<keyword evidence="7" id="KW-1015">Disulfide bond</keyword>
<dbReference type="PANTHER" id="PTHR11388">
    <property type="entry name" value="ORGANIC ANION TRANSPORTER"/>
    <property type="match status" value="1"/>
</dbReference>
<dbReference type="InterPro" id="IPR002350">
    <property type="entry name" value="Kazal_dom"/>
</dbReference>
<evidence type="ECO:0000256" key="9">
    <source>
        <dbReference type="SAM" id="MobiDB-lite"/>
    </source>
</evidence>
<dbReference type="RefSeq" id="XP_031572440.1">
    <property type="nucleotide sequence ID" value="XM_031716580.1"/>
</dbReference>
<evidence type="ECO:0000256" key="8">
    <source>
        <dbReference type="RuleBase" id="RU362056"/>
    </source>
</evidence>
<protein>
    <recommendedName>
        <fullName evidence="8">Solute carrier organic anion transporter family member</fullName>
    </recommendedName>
</protein>
<dbReference type="PROSITE" id="PS51465">
    <property type="entry name" value="KAZAL_2"/>
    <property type="match status" value="1"/>
</dbReference>
<dbReference type="NCBIfam" id="TIGR00805">
    <property type="entry name" value="oat"/>
    <property type="match status" value="1"/>
</dbReference>
<dbReference type="InterPro" id="IPR036058">
    <property type="entry name" value="Kazal_dom_sf"/>
</dbReference>
<feature type="transmembrane region" description="Helical" evidence="8">
    <location>
        <begin position="527"/>
        <end position="546"/>
    </location>
</feature>
<dbReference type="InterPro" id="IPR004156">
    <property type="entry name" value="OATP"/>
</dbReference>
<feature type="transmembrane region" description="Helical" evidence="8">
    <location>
        <begin position="380"/>
        <end position="400"/>
    </location>
</feature>
<name>A0A6P8J4K8_ACTTE</name>
<feature type="transmembrane region" description="Helical" evidence="8">
    <location>
        <begin position="278"/>
        <end position="300"/>
    </location>
</feature>
<feature type="transmembrane region" description="Helical" evidence="8">
    <location>
        <begin position="420"/>
        <end position="440"/>
    </location>
</feature>
<dbReference type="Pfam" id="PF03137">
    <property type="entry name" value="OATP"/>
    <property type="match status" value="1"/>
</dbReference>
<comment type="subcellular location">
    <subcellularLocation>
        <location evidence="1 8">Cell membrane</location>
        <topology evidence="1 8">Multi-pass membrane protein</topology>
    </subcellularLocation>
</comment>
<evidence type="ECO:0000256" key="2">
    <source>
        <dbReference type="ARBA" id="ARBA00009657"/>
    </source>
</evidence>
<evidence type="ECO:0000313" key="12">
    <source>
        <dbReference type="Proteomes" id="UP000515163"/>
    </source>
</evidence>
<evidence type="ECO:0000256" key="7">
    <source>
        <dbReference type="ARBA" id="ARBA00023157"/>
    </source>
</evidence>
<evidence type="ECO:0000259" key="11">
    <source>
        <dbReference type="PROSITE" id="PS51465"/>
    </source>
</evidence>
<keyword evidence="5 8" id="KW-1133">Transmembrane helix</keyword>
<feature type="transmembrane region" description="Helical" evidence="8">
    <location>
        <begin position="233"/>
        <end position="257"/>
    </location>
</feature>
<dbReference type="KEGG" id="aten:116306505"/>
<evidence type="ECO:0000259" key="10">
    <source>
        <dbReference type="PROSITE" id="PS50850"/>
    </source>
</evidence>
<dbReference type="Proteomes" id="UP000515163">
    <property type="component" value="Unplaced"/>
</dbReference>
<feature type="domain" description="Kazal-like" evidence="11">
    <location>
        <begin position="458"/>
        <end position="509"/>
    </location>
</feature>
<evidence type="ECO:0000256" key="3">
    <source>
        <dbReference type="ARBA" id="ARBA00022475"/>
    </source>
</evidence>
<keyword evidence="3" id="KW-1003">Cell membrane</keyword>
<keyword evidence="4 8" id="KW-0812">Transmembrane</keyword>
<evidence type="ECO:0000256" key="6">
    <source>
        <dbReference type="ARBA" id="ARBA00023136"/>
    </source>
</evidence>
<dbReference type="GO" id="GO:0022857">
    <property type="term" value="F:transmembrane transporter activity"/>
    <property type="evidence" value="ECO:0007669"/>
    <property type="project" value="InterPro"/>
</dbReference>
<dbReference type="InterPro" id="IPR020846">
    <property type="entry name" value="MFS_dom"/>
</dbReference>
<dbReference type="PROSITE" id="PS50850">
    <property type="entry name" value="MFS"/>
    <property type="match status" value="1"/>
</dbReference>
<proteinExistence type="inferred from homology"/>
<keyword evidence="8" id="KW-0406">Ion transport</keyword>
<dbReference type="InterPro" id="IPR036259">
    <property type="entry name" value="MFS_trans_sf"/>
</dbReference>
<feature type="transmembrane region" description="Helical" evidence="8">
    <location>
        <begin position="99"/>
        <end position="118"/>
    </location>
</feature>
<dbReference type="OrthoDB" id="5976368at2759"/>
<feature type="transmembrane region" description="Helical" evidence="8">
    <location>
        <begin position="346"/>
        <end position="368"/>
    </location>
</feature>
<feature type="domain" description="Major facilitator superfamily (MFS) profile" evidence="10">
    <location>
        <begin position="61"/>
        <end position="643"/>
    </location>
</feature>
<dbReference type="InParanoid" id="A0A6P8J4K8"/>
<feature type="region of interest" description="Disordered" evidence="9">
    <location>
        <begin position="649"/>
        <end position="672"/>
    </location>
</feature>
<sequence>MEENTMVTNHKVRVSPSPPDEQDSNRLPSDVVVRLEDDDVRWGWLRFRPEILQSLLTPRWFLVFVSLFSIAQGMAINSFVSIAIPTLEKQFSFSSTQTGVIVSSNDVMGLLLVCFVSFRGDYGHKTKWLGYGALVTSIGCIMFALPNFLIERGDIAKKNEESFGLCGSNTTQHSYRNEEGCSADGTVGTSMYLMIFILSQLLSGAGTTPLHTLGTSYIDENVDPKYTSVYIGVFYATIMLGPGLGSIIGGNLLNFIYVDIKLPPNVYLKSKDPAWIGAWWLGPLACGGLLFVVGIILLGFPKQLANATRLRQQAIERGLIKKGENVSGNMKDILPVTKSLLTNGAFMYQNMALTVSALVGGGLGPFLFKIIRTRYGASPSIIGLSIALILIPGAGGGIALGSFLVKKFGAKDSCKSAAKMTFYLQLVGIWTAVIFLIPGCEYSNFAGIDKSYKNSNAINIKDSCNSNCNCSLSTYNPICGPDGLNYFSPCFAGCTKVTNLSYTRCSCLSSPSTVLKPGLCEQNCKNLIYFLVGAVILTIFSFSNAIPSKIVTLRSVPDNQRAYALGLQFVFLRSLGSLPGPIVFGRIIDTTCTMWQEKCGNDGNCRNYDHVTLSWILMGTAMPTYALSCVGYFLSWHYSKKQEKLQSNDVDLKNVEEKDGKEEAVQETRIKE</sequence>
<evidence type="ECO:0000256" key="4">
    <source>
        <dbReference type="ARBA" id="ARBA00022692"/>
    </source>
</evidence>
<keyword evidence="6 8" id="KW-0472">Membrane</keyword>
<dbReference type="GO" id="GO:0005886">
    <property type="term" value="C:plasma membrane"/>
    <property type="evidence" value="ECO:0007669"/>
    <property type="project" value="UniProtKB-SubCell"/>
</dbReference>
<feature type="transmembrane region" description="Helical" evidence="8">
    <location>
        <begin position="613"/>
        <end position="634"/>
    </location>
</feature>
<evidence type="ECO:0000313" key="13">
    <source>
        <dbReference type="RefSeq" id="XP_031572440.1"/>
    </source>
</evidence>
<feature type="transmembrane region" description="Helical" evidence="8">
    <location>
        <begin position="130"/>
        <end position="150"/>
    </location>
</feature>
<dbReference type="GO" id="GO:0006811">
    <property type="term" value="P:monoatomic ion transport"/>
    <property type="evidence" value="ECO:0007669"/>
    <property type="project" value="UniProtKB-KW"/>
</dbReference>
<reference evidence="13" key="1">
    <citation type="submission" date="2025-08" db="UniProtKB">
        <authorList>
            <consortium name="RefSeq"/>
        </authorList>
    </citation>
    <scope>IDENTIFICATION</scope>
    <source>
        <tissue evidence="13">Tentacle</tissue>
    </source>
</reference>
<dbReference type="SUPFAM" id="SSF103473">
    <property type="entry name" value="MFS general substrate transporter"/>
    <property type="match status" value="1"/>
</dbReference>
<evidence type="ECO:0000256" key="5">
    <source>
        <dbReference type="ARBA" id="ARBA00022989"/>
    </source>
</evidence>
<accession>A0A6P8J4K8</accession>
<gene>
    <name evidence="13" type="primary">LOC116306505</name>
</gene>
<dbReference type="Gene3D" id="1.20.1250.20">
    <property type="entry name" value="MFS general substrate transporter like domains"/>
    <property type="match status" value="1"/>
</dbReference>
<evidence type="ECO:0000256" key="1">
    <source>
        <dbReference type="ARBA" id="ARBA00004651"/>
    </source>
</evidence>
<dbReference type="AlphaFoldDB" id="A0A6P8J4K8"/>
<comment type="similarity">
    <text evidence="2 8">Belongs to the organo anion transporter (TC 2.A.60) family.</text>
</comment>